<dbReference type="Pfam" id="PF02844">
    <property type="entry name" value="GARS_N"/>
    <property type="match status" value="1"/>
</dbReference>
<evidence type="ECO:0000256" key="11">
    <source>
        <dbReference type="ARBA" id="ARBA00042242"/>
    </source>
</evidence>
<comment type="catalytic activity">
    <reaction evidence="13">
        <text>5-phospho-beta-D-ribosylamine + glycine + ATP = N(1)-(5-phospho-beta-D-ribosyl)glycinamide + ADP + phosphate + H(+)</text>
        <dbReference type="Rhea" id="RHEA:17453"/>
        <dbReference type="ChEBI" id="CHEBI:15378"/>
        <dbReference type="ChEBI" id="CHEBI:30616"/>
        <dbReference type="ChEBI" id="CHEBI:43474"/>
        <dbReference type="ChEBI" id="CHEBI:57305"/>
        <dbReference type="ChEBI" id="CHEBI:58681"/>
        <dbReference type="ChEBI" id="CHEBI:143788"/>
        <dbReference type="ChEBI" id="CHEBI:456216"/>
        <dbReference type="EC" id="6.3.4.13"/>
    </reaction>
</comment>
<dbReference type="InterPro" id="IPR011054">
    <property type="entry name" value="Rudment_hybrid_motif"/>
</dbReference>
<dbReference type="GO" id="GO:0046872">
    <property type="term" value="F:metal ion binding"/>
    <property type="evidence" value="ECO:0007669"/>
    <property type="project" value="InterPro"/>
</dbReference>
<dbReference type="Proteomes" id="UP000287857">
    <property type="component" value="Unassembled WGS sequence"/>
</dbReference>
<dbReference type="InterPro" id="IPR020559">
    <property type="entry name" value="PRibGlycinamide_synth_CS"/>
</dbReference>
<evidence type="ECO:0000256" key="13">
    <source>
        <dbReference type="HAMAP-Rule" id="MF_00138"/>
    </source>
</evidence>
<gene>
    <name evidence="13" type="primary">purD</name>
    <name evidence="16" type="ORF">CBF37_07905</name>
</gene>
<evidence type="ECO:0000259" key="15">
    <source>
        <dbReference type="PROSITE" id="PS50975"/>
    </source>
</evidence>
<keyword evidence="9" id="KW-0464">Manganese</keyword>
<comment type="cofactor">
    <cofactor evidence="2">
        <name>Mg(2+)</name>
        <dbReference type="ChEBI" id="CHEBI:18420"/>
    </cofactor>
</comment>
<dbReference type="PANTHER" id="PTHR43472:SF1">
    <property type="entry name" value="PHOSPHORIBOSYLAMINE--GLYCINE LIGASE, CHLOROPLASTIC"/>
    <property type="match status" value="1"/>
</dbReference>
<protein>
    <recommendedName>
        <fullName evidence="4 13">Phosphoribosylamine--glycine ligase</fullName>
        <ecNumber evidence="4 13">6.3.4.13</ecNumber>
    </recommendedName>
    <alternativeName>
        <fullName evidence="13">GARS</fullName>
    </alternativeName>
    <alternativeName>
        <fullName evidence="11 13">Glycinamide ribonucleotide synthetase</fullName>
    </alternativeName>
    <alternativeName>
        <fullName evidence="12 13">Phosphoribosylglycinamide synthetase</fullName>
    </alternativeName>
</protein>
<dbReference type="InterPro" id="IPR000115">
    <property type="entry name" value="PRibGlycinamide_synth"/>
</dbReference>
<evidence type="ECO:0000313" key="16">
    <source>
        <dbReference type="EMBL" id="RST98428.1"/>
    </source>
</evidence>
<dbReference type="NCBIfam" id="TIGR00877">
    <property type="entry name" value="purD"/>
    <property type="match status" value="1"/>
</dbReference>
<dbReference type="Gene3D" id="3.30.470.20">
    <property type="entry name" value="ATP-grasp fold, B domain"/>
    <property type="match status" value="1"/>
</dbReference>
<dbReference type="GO" id="GO:0006189">
    <property type="term" value="P:'de novo' IMP biosynthetic process"/>
    <property type="evidence" value="ECO:0007669"/>
    <property type="project" value="UniProtKB-UniRule"/>
</dbReference>
<dbReference type="SMART" id="SM01209">
    <property type="entry name" value="GARS_A"/>
    <property type="match status" value="1"/>
</dbReference>
<name>A0A429ZX63_9ENTE</name>
<dbReference type="PANTHER" id="PTHR43472">
    <property type="entry name" value="PHOSPHORIBOSYLAMINE--GLYCINE LIGASE"/>
    <property type="match status" value="1"/>
</dbReference>
<dbReference type="InterPro" id="IPR037123">
    <property type="entry name" value="PRibGlycinamide_synth_C_sf"/>
</dbReference>
<evidence type="ECO:0000256" key="1">
    <source>
        <dbReference type="ARBA" id="ARBA00001936"/>
    </source>
</evidence>
<feature type="domain" description="ATP-grasp" evidence="15">
    <location>
        <begin position="110"/>
        <end position="316"/>
    </location>
</feature>
<evidence type="ECO:0000256" key="12">
    <source>
        <dbReference type="ARBA" id="ARBA00042864"/>
    </source>
</evidence>
<evidence type="ECO:0000313" key="17">
    <source>
        <dbReference type="Proteomes" id="UP000287857"/>
    </source>
</evidence>
<dbReference type="InterPro" id="IPR016185">
    <property type="entry name" value="PreATP-grasp_dom_sf"/>
</dbReference>
<keyword evidence="5 13" id="KW-0436">Ligase</keyword>
<evidence type="ECO:0000256" key="14">
    <source>
        <dbReference type="PROSITE-ProRule" id="PRU00409"/>
    </source>
</evidence>
<evidence type="ECO:0000256" key="7">
    <source>
        <dbReference type="ARBA" id="ARBA00022755"/>
    </source>
</evidence>
<dbReference type="Pfam" id="PF02843">
    <property type="entry name" value="GARS_C"/>
    <property type="match status" value="1"/>
</dbReference>
<dbReference type="Gene3D" id="3.40.50.20">
    <property type="match status" value="1"/>
</dbReference>
<comment type="caution">
    <text evidence="16">The sequence shown here is derived from an EMBL/GenBank/DDBJ whole genome shotgun (WGS) entry which is preliminary data.</text>
</comment>
<dbReference type="PROSITE" id="PS50975">
    <property type="entry name" value="ATP_GRASP"/>
    <property type="match status" value="1"/>
</dbReference>
<dbReference type="InterPro" id="IPR020560">
    <property type="entry name" value="PRibGlycinamide_synth_C-dom"/>
</dbReference>
<sequence>MKRNILVIGSGGREHAICKKFLDSSKVNQVFCAKGNDGMKIDGIQVVDILENKHEELINFAKERKIDWVLIGPENPLMNGLVDDFEDSGIKAFGPKKSAALIEGSKEFAKELMTKFNIPTAEYKSFSDFNLAYEYVKNNSLPIVIKADGLAAGKGVVIAETYKEAKHALKEMLVKNTFNNESPKVVIEEFLVGEELSLLSFVNETGIYPMATAKDYKAIFDNNKGPNTGGMGAYSPVEYVTEEIEERVLETIIKPTINGMKSIGTPFTGVLYTGLILTTNGPKVIEYNARFGDPETQVLLERLDSDLIEVIESLLNNKEPVIKWKEAGVTLGVVVSAKGYPNDYETDISLPNFKKNNTIKIFYSGVKEKNQRLFSDSGRVFLVTCSDVSQEKAQEKVYTWLNEQNLSSFYYRHDIGGTIKKTN</sequence>
<dbReference type="InterPro" id="IPR020561">
    <property type="entry name" value="PRibGlycinamid_synth_ATP-grasp"/>
</dbReference>
<dbReference type="InterPro" id="IPR020562">
    <property type="entry name" value="PRibGlycinamide_synth_N"/>
</dbReference>
<evidence type="ECO:0000256" key="2">
    <source>
        <dbReference type="ARBA" id="ARBA00001946"/>
    </source>
</evidence>
<dbReference type="EMBL" id="NGJS01000010">
    <property type="protein sequence ID" value="RST98428.1"/>
    <property type="molecule type" value="Genomic_DNA"/>
</dbReference>
<dbReference type="SUPFAM" id="SSF56059">
    <property type="entry name" value="Glutathione synthetase ATP-binding domain-like"/>
    <property type="match status" value="1"/>
</dbReference>
<dbReference type="SMART" id="SM01210">
    <property type="entry name" value="GARS_C"/>
    <property type="match status" value="1"/>
</dbReference>
<reference evidence="16 17" key="1">
    <citation type="submission" date="2017-05" db="EMBL/GenBank/DDBJ databases">
        <title>Vagococcus spp. assemblies.</title>
        <authorList>
            <person name="Gulvik C.A."/>
        </authorList>
    </citation>
    <scope>NUCLEOTIDE SEQUENCE [LARGE SCALE GENOMIC DNA]</scope>
    <source>
        <strain evidence="16 17">SS1995</strain>
    </source>
</reference>
<dbReference type="GO" id="GO:0009113">
    <property type="term" value="P:purine nucleobase biosynthetic process"/>
    <property type="evidence" value="ECO:0007669"/>
    <property type="project" value="InterPro"/>
</dbReference>
<dbReference type="GO" id="GO:0004637">
    <property type="term" value="F:phosphoribosylamine-glycine ligase activity"/>
    <property type="evidence" value="ECO:0007669"/>
    <property type="project" value="UniProtKB-UniRule"/>
</dbReference>
<dbReference type="GO" id="GO:0005524">
    <property type="term" value="F:ATP binding"/>
    <property type="evidence" value="ECO:0007669"/>
    <property type="project" value="UniProtKB-UniRule"/>
</dbReference>
<evidence type="ECO:0000256" key="8">
    <source>
        <dbReference type="ARBA" id="ARBA00022840"/>
    </source>
</evidence>
<dbReference type="AlphaFoldDB" id="A0A429ZX63"/>
<evidence type="ECO:0000256" key="5">
    <source>
        <dbReference type="ARBA" id="ARBA00022598"/>
    </source>
</evidence>
<evidence type="ECO:0000256" key="6">
    <source>
        <dbReference type="ARBA" id="ARBA00022741"/>
    </source>
</evidence>
<dbReference type="Pfam" id="PF01071">
    <property type="entry name" value="GARS_A"/>
    <property type="match status" value="1"/>
</dbReference>
<keyword evidence="6 14" id="KW-0547">Nucleotide-binding</keyword>
<dbReference type="PROSITE" id="PS00184">
    <property type="entry name" value="GARS"/>
    <property type="match status" value="1"/>
</dbReference>
<comment type="pathway">
    <text evidence="3 13">Purine metabolism; IMP biosynthesis via de novo pathway; N(1)-(5-phospho-D-ribosyl)glycinamide from 5-phospho-alpha-D-ribose 1-diphosphate: step 2/2.</text>
</comment>
<dbReference type="SUPFAM" id="SSF51246">
    <property type="entry name" value="Rudiment single hybrid motif"/>
    <property type="match status" value="1"/>
</dbReference>
<keyword evidence="8 14" id="KW-0067">ATP-binding</keyword>
<dbReference type="HAMAP" id="MF_00138">
    <property type="entry name" value="GARS"/>
    <property type="match status" value="1"/>
</dbReference>
<comment type="cofactor">
    <cofactor evidence="1">
        <name>Mn(2+)</name>
        <dbReference type="ChEBI" id="CHEBI:29035"/>
    </cofactor>
</comment>
<dbReference type="EC" id="6.3.4.13" evidence="4 13"/>
<dbReference type="InterPro" id="IPR013815">
    <property type="entry name" value="ATP_grasp_subdomain_1"/>
</dbReference>
<evidence type="ECO:0000256" key="9">
    <source>
        <dbReference type="ARBA" id="ARBA00023211"/>
    </source>
</evidence>
<dbReference type="InterPro" id="IPR011761">
    <property type="entry name" value="ATP-grasp"/>
</dbReference>
<proteinExistence type="inferred from homology"/>
<dbReference type="Gene3D" id="3.30.1490.20">
    <property type="entry name" value="ATP-grasp fold, A domain"/>
    <property type="match status" value="1"/>
</dbReference>
<evidence type="ECO:0000256" key="10">
    <source>
        <dbReference type="ARBA" id="ARBA00038345"/>
    </source>
</evidence>
<evidence type="ECO:0000256" key="4">
    <source>
        <dbReference type="ARBA" id="ARBA00013255"/>
    </source>
</evidence>
<dbReference type="UniPathway" id="UPA00074">
    <property type="reaction ID" value="UER00125"/>
</dbReference>
<comment type="similarity">
    <text evidence="10 13">Belongs to the GARS family.</text>
</comment>
<keyword evidence="7 13" id="KW-0658">Purine biosynthesis</keyword>
<organism evidence="16 17">
    <name type="scientific">Vagococcus vulneris</name>
    <dbReference type="NCBI Taxonomy" id="1977869"/>
    <lineage>
        <taxon>Bacteria</taxon>
        <taxon>Bacillati</taxon>
        <taxon>Bacillota</taxon>
        <taxon>Bacilli</taxon>
        <taxon>Lactobacillales</taxon>
        <taxon>Enterococcaceae</taxon>
        <taxon>Vagococcus</taxon>
    </lineage>
</organism>
<dbReference type="OrthoDB" id="9807240at2"/>
<evidence type="ECO:0000256" key="3">
    <source>
        <dbReference type="ARBA" id="ARBA00005174"/>
    </source>
</evidence>
<dbReference type="RefSeq" id="WP_125984206.1">
    <property type="nucleotide sequence ID" value="NZ_NGJS01000010.1"/>
</dbReference>
<accession>A0A429ZX63</accession>
<dbReference type="SUPFAM" id="SSF52440">
    <property type="entry name" value="PreATP-grasp domain"/>
    <property type="match status" value="1"/>
</dbReference>
<keyword evidence="17" id="KW-1185">Reference proteome</keyword>
<dbReference type="Gene3D" id="3.90.600.10">
    <property type="entry name" value="Phosphoribosylglycinamide synthetase, C-terminal domain"/>
    <property type="match status" value="1"/>
</dbReference>